<name>A0A813KWA7_POLGL</name>
<reference evidence="2" key="1">
    <citation type="submission" date="2021-02" db="EMBL/GenBank/DDBJ databases">
        <authorList>
            <person name="Dougan E. K."/>
            <person name="Rhodes N."/>
            <person name="Thang M."/>
            <person name="Chan C."/>
        </authorList>
    </citation>
    <scope>NUCLEOTIDE SEQUENCE</scope>
</reference>
<dbReference type="Pfam" id="PF03171">
    <property type="entry name" value="2OG-FeII_Oxy"/>
    <property type="match status" value="1"/>
</dbReference>
<organism evidence="2 3">
    <name type="scientific">Polarella glacialis</name>
    <name type="common">Dinoflagellate</name>
    <dbReference type="NCBI Taxonomy" id="89957"/>
    <lineage>
        <taxon>Eukaryota</taxon>
        <taxon>Sar</taxon>
        <taxon>Alveolata</taxon>
        <taxon>Dinophyceae</taxon>
        <taxon>Suessiales</taxon>
        <taxon>Suessiaceae</taxon>
        <taxon>Polarella</taxon>
    </lineage>
</organism>
<evidence type="ECO:0000259" key="1">
    <source>
        <dbReference type="Pfam" id="PF03171"/>
    </source>
</evidence>
<dbReference type="Proteomes" id="UP000626109">
    <property type="component" value="Unassembled WGS sequence"/>
</dbReference>
<dbReference type="InterPro" id="IPR027443">
    <property type="entry name" value="IPNS-like_sf"/>
</dbReference>
<dbReference type="Gene3D" id="2.60.120.330">
    <property type="entry name" value="B-lactam Antibiotic, Isopenicillin N Synthase, Chain"/>
    <property type="match status" value="1"/>
</dbReference>
<dbReference type="PANTHER" id="PTHR48420:SF1">
    <property type="entry name" value="NON-HAEM DIOXYGENASE N-TERMINAL DOMAIN-CONTAINING PROTEIN"/>
    <property type="match status" value="1"/>
</dbReference>
<dbReference type="EMBL" id="CAJNNW010032636">
    <property type="protein sequence ID" value="CAE8714408.1"/>
    <property type="molecule type" value="Genomic_DNA"/>
</dbReference>
<sequence length="382" mass="41348">MSGPSELPACAAKVAPQQTLQVPCASIETLPGLGDTVTSLPQSLEVSLDAAFGADGPGVICIVGDDAFREQVRRIRAELLPLALALNRLPEASKDTIRERGTLNVSNFSEGVDGNRSGLYFHPTTDTPGDSLPEGIVPEPTFYTPNLWPDEDLPSLRVQAREAAPFLVDVGRRLAAAVDQRFAEVVPGYRPGTLSKLVGEPASCNHKCRLICYREYDSETQRSACKGMWAPPHKDTGLLTALVPGVFLDATSGERLEAGCPDPEVGLYVRDRKGAITQIVAPLSDCLFFQVGEALQIVSGGQYHATEHCVRGPPRARAGYVRASLAVFFQPHAHEELPLPAGTSLKDVAEKAYDGLFRMFLLYQPPDAKGMNFLQFCQREGF</sequence>
<gene>
    <name evidence="2" type="ORF">PGLA2088_LOCUS37978</name>
</gene>
<dbReference type="PANTHER" id="PTHR48420">
    <property type="entry name" value="NON-HAEM DIOXYGENASE N-TERMINAL DOMAIN-CONTAINING PROTEIN"/>
    <property type="match status" value="1"/>
</dbReference>
<accession>A0A813KWA7</accession>
<protein>
    <recommendedName>
        <fullName evidence="1">Isopenicillin N synthase-like Fe(2+) 2OG dioxygenase domain-containing protein</fullName>
    </recommendedName>
</protein>
<feature type="domain" description="Isopenicillin N synthase-like Fe(2+) 2OG dioxygenase" evidence="1">
    <location>
        <begin position="231"/>
        <end position="331"/>
    </location>
</feature>
<proteinExistence type="predicted"/>
<comment type="caution">
    <text evidence="2">The sequence shown here is derived from an EMBL/GenBank/DDBJ whole genome shotgun (WGS) entry which is preliminary data.</text>
</comment>
<dbReference type="AlphaFoldDB" id="A0A813KWA7"/>
<evidence type="ECO:0000313" key="2">
    <source>
        <dbReference type="EMBL" id="CAE8714408.1"/>
    </source>
</evidence>
<dbReference type="SUPFAM" id="SSF51197">
    <property type="entry name" value="Clavaminate synthase-like"/>
    <property type="match status" value="1"/>
</dbReference>
<evidence type="ECO:0000313" key="3">
    <source>
        <dbReference type="Proteomes" id="UP000626109"/>
    </source>
</evidence>
<dbReference type="InterPro" id="IPR044861">
    <property type="entry name" value="IPNS-like_FE2OG_OXY"/>
</dbReference>